<feature type="transmembrane region" description="Helical" evidence="6">
    <location>
        <begin position="435"/>
        <end position="452"/>
    </location>
</feature>
<keyword evidence="3 6" id="KW-1133">Transmembrane helix</keyword>
<keyword evidence="8" id="KW-1185">Reference proteome</keyword>
<organism evidence="7 8">
    <name type="scientific">Amblyomma americanum</name>
    <name type="common">Lone star tick</name>
    <dbReference type="NCBI Taxonomy" id="6943"/>
    <lineage>
        <taxon>Eukaryota</taxon>
        <taxon>Metazoa</taxon>
        <taxon>Ecdysozoa</taxon>
        <taxon>Arthropoda</taxon>
        <taxon>Chelicerata</taxon>
        <taxon>Arachnida</taxon>
        <taxon>Acari</taxon>
        <taxon>Parasitiformes</taxon>
        <taxon>Ixodida</taxon>
        <taxon>Ixodoidea</taxon>
        <taxon>Ixodidae</taxon>
        <taxon>Amblyomminae</taxon>
        <taxon>Amblyomma</taxon>
    </lineage>
</organism>
<dbReference type="GO" id="GO:0016020">
    <property type="term" value="C:membrane"/>
    <property type="evidence" value="ECO:0007669"/>
    <property type="project" value="UniProtKB-SubCell"/>
</dbReference>
<feature type="compositionally biased region" description="Basic and acidic residues" evidence="5">
    <location>
        <begin position="534"/>
        <end position="549"/>
    </location>
</feature>
<feature type="transmembrane region" description="Helical" evidence="6">
    <location>
        <begin position="136"/>
        <end position="156"/>
    </location>
</feature>
<dbReference type="PANTHER" id="PTHR24064">
    <property type="entry name" value="SOLUTE CARRIER FAMILY 22 MEMBER"/>
    <property type="match status" value="1"/>
</dbReference>
<feature type="transmembrane region" description="Helical" evidence="6">
    <location>
        <begin position="168"/>
        <end position="186"/>
    </location>
</feature>
<dbReference type="EMBL" id="JARKHS020015375">
    <property type="protein sequence ID" value="KAK8774482.1"/>
    <property type="molecule type" value="Genomic_DNA"/>
</dbReference>
<dbReference type="AlphaFoldDB" id="A0AAQ4EID0"/>
<comment type="subcellular location">
    <subcellularLocation>
        <location evidence="1">Membrane</location>
        <topology evidence="1">Multi-pass membrane protein</topology>
    </subcellularLocation>
</comment>
<feature type="transmembrane region" description="Helical" evidence="6">
    <location>
        <begin position="193"/>
        <end position="215"/>
    </location>
</feature>
<dbReference type="Gene3D" id="1.20.1250.20">
    <property type="entry name" value="MFS general substrate transporter like domains"/>
    <property type="match status" value="1"/>
</dbReference>
<evidence type="ECO:0000256" key="5">
    <source>
        <dbReference type="SAM" id="MobiDB-lite"/>
    </source>
</evidence>
<accession>A0AAQ4EID0</accession>
<feature type="transmembrane region" description="Helical" evidence="6">
    <location>
        <begin position="458"/>
        <end position="477"/>
    </location>
</feature>
<dbReference type="Proteomes" id="UP001321473">
    <property type="component" value="Unassembled WGS sequence"/>
</dbReference>
<proteinExistence type="predicted"/>
<feature type="compositionally biased region" description="Low complexity" evidence="5">
    <location>
        <begin position="559"/>
        <end position="575"/>
    </location>
</feature>
<dbReference type="GO" id="GO:0022857">
    <property type="term" value="F:transmembrane transporter activity"/>
    <property type="evidence" value="ECO:0007669"/>
    <property type="project" value="InterPro"/>
</dbReference>
<protein>
    <recommendedName>
        <fullName evidence="9">Major facilitator superfamily (MFS) profile domain-containing protein</fullName>
    </recommendedName>
</protein>
<keyword evidence="2 6" id="KW-0812">Transmembrane</keyword>
<feature type="transmembrane region" description="Helical" evidence="6">
    <location>
        <begin position="399"/>
        <end position="423"/>
    </location>
</feature>
<gene>
    <name evidence="7" type="ORF">V5799_010987</name>
</gene>
<feature type="region of interest" description="Disordered" evidence="5">
    <location>
        <begin position="534"/>
        <end position="575"/>
    </location>
</feature>
<feature type="transmembrane region" description="Helical" evidence="6">
    <location>
        <begin position="373"/>
        <end position="393"/>
    </location>
</feature>
<evidence type="ECO:0000313" key="8">
    <source>
        <dbReference type="Proteomes" id="UP001321473"/>
    </source>
</evidence>
<reference evidence="7 8" key="1">
    <citation type="journal article" date="2023" name="Arcadia Sci">
        <title>De novo assembly of a long-read Amblyomma americanum tick genome.</title>
        <authorList>
            <person name="Chou S."/>
            <person name="Poskanzer K.E."/>
            <person name="Rollins M."/>
            <person name="Thuy-Boun P.S."/>
        </authorList>
    </citation>
    <scope>NUCLEOTIDE SEQUENCE [LARGE SCALE GENOMIC DNA]</scope>
    <source>
        <strain evidence="7">F_SG_1</strain>
        <tissue evidence="7">Salivary glands</tissue>
    </source>
</reference>
<sequence>MSLFLPRRLQTRDLLSSEEFDCYDGFGQGVFQRRLLLLCILVICVKHCHVYVIPLTLRDVDHWCKRPEHWNMSTQEWKNVAIPLEVDGHYSRCRQYADLDNINDTATVPCVAWEYDQEQVTTSIVSQWDLVCHRRLLRAALVVFNGAGTIIVGIVAGSVADTIGRRPVLLASTVTLVTSTLALCLVRRYALYVLVEFVASGSASALYVVTSVLFFEITTHENRPLHLVIAGAVGTVISGLWFAIMALLSINWKLMQAIFLLPTAFSAAAFCVVVESPRWLVAKARLREAEDVMLVAAETNLFPLHNTACLLDKLKNKASETGQQEQHAAYVELLQGVSIRKRAIVMYFSCFSVTFVLRVVLSSSIMRQSRMLNWISMVVVMVSFAAMFLLITRVTLLKFTSVCFAVLGVLQCVLSLTATSNLLIVKQTLATSSKALVFVGYIVLGAYSFELLPTGVRGAAAGWTHGFGGVGATMAYLGIPLQRMGREDVSFAIAGSLMFASLLALRTLPENTTAECAKTAVRRESVFREQNMERMKKTLEQRECKENREPSCQSRRSKSSTASEKSTASARSRKR</sequence>
<comment type="caution">
    <text evidence="7">The sequence shown here is derived from an EMBL/GenBank/DDBJ whole genome shotgun (WGS) entry which is preliminary data.</text>
</comment>
<dbReference type="Pfam" id="PF00083">
    <property type="entry name" value="Sugar_tr"/>
    <property type="match status" value="1"/>
</dbReference>
<evidence type="ECO:0000256" key="1">
    <source>
        <dbReference type="ARBA" id="ARBA00004141"/>
    </source>
</evidence>
<evidence type="ECO:0000256" key="2">
    <source>
        <dbReference type="ARBA" id="ARBA00022692"/>
    </source>
</evidence>
<dbReference type="SUPFAM" id="SSF103473">
    <property type="entry name" value="MFS general substrate transporter"/>
    <property type="match status" value="1"/>
</dbReference>
<evidence type="ECO:0000256" key="3">
    <source>
        <dbReference type="ARBA" id="ARBA00022989"/>
    </source>
</evidence>
<evidence type="ECO:0000313" key="7">
    <source>
        <dbReference type="EMBL" id="KAK8774482.1"/>
    </source>
</evidence>
<evidence type="ECO:0000256" key="6">
    <source>
        <dbReference type="SAM" id="Phobius"/>
    </source>
</evidence>
<keyword evidence="4 6" id="KW-0472">Membrane</keyword>
<evidence type="ECO:0008006" key="9">
    <source>
        <dbReference type="Google" id="ProtNLM"/>
    </source>
</evidence>
<feature type="transmembrane region" description="Helical" evidence="6">
    <location>
        <begin position="344"/>
        <end position="361"/>
    </location>
</feature>
<name>A0AAQ4EID0_AMBAM</name>
<feature type="transmembrane region" description="Helical" evidence="6">
    <location>
        <begin position="257"/>
        <end position="276"/>
    </location>
</feature>
<feature type="transmembrane region" description="Helical" evidence="6">
    <location>
        <begin position="227"/>
        <end position="250"/>
    </location>
</feature>
<dbReference type="InterPro" id="IPR005828">
    <property type="entry name" value="MFS_sugar_transport-like"/>
</dbReference>
<dbReference type="InterPro" id="IPR036259">
    <property type="entry name" value="MFS_trans_sf"/>
</dbReference>
<evidence type="ECO:0000256" key="4">
    <source>
        <dbReference type="ARBA" id="ARBA00023136"/>
    </source>
</evidence>